<proteinExistence type="inferred from homology"/>
<accession>A0A364RI22</accession>
<dbReference type="SMART" id="SM00490">
    <property type="entry name" value="HELICc"/>
    <property type="match status" value="1"/>
</dbReference>
<dbReference type="CDD" id="cd18787">
    <property type="entry name" value="SF2_C_DEAD"/>
    <property type="match status" value="1"/>
</dbReference>
<comment type="similarity">
    <text evidence="5">Belongs to the DEAD box helicase family.</text>
</comment>
<dbReference type="AlphaFoldDB" id="A0A364RI22"/>
<dbReference type="RefSeq" id="WP_112303998.1">
    <property type="nucleotide sequence ID" value="NZ_QMDV01000001.1"/>
</dbReference>
<dbReference type="InterPro" id="IPR014014">
    <property type="entry name" value="RNA_helicase_DEAD_Q_motif"/>
</dbReference>
<dbReference type="InterPro" id="IPR014001">
    <property type="entry name" value="Helicase_ATP-bd"/>
</dbReference>
<dbReference type="Gene3D" id="3.40.50.300">
    <property type="entry name" value="P-loop containing nucleotide triphosphate hydrolases"/>
    <property type="match status" value="2"/>
</dbReference>
<dbReference type="InterPro" id="IPR011545">
    <property type="entry name" value="DEAD/DEAH_box_helicase_dom"/>
</dbReference>
<evidence type="ECO:0000256" key="3">
    <source>
        <dbReference type="ARBA" id="ARBA00022806"/>
    </source>
</evidence>
<dbReference type="InterPro" id="IPR001650">
    <property type="entry name" value="Helicase_C-like"/>
</dbReference>
<feature type="compositionally biased region" description="Basic residues" evidence="7">
    <location>
        <begin position="409"/>
        <end position="422"/>
    </location>
</feature>
<dbReference type="OrthoDB" id="974172at2"/>
<keyword evidence="4" id="KW-0067">ATP-binding</keyword>
<reference evidence="11 12" key="2">
    <citation type="submission" date="2018-07" db="EMBL/GenBank/DDBJ databases">
        <title>Pontibacter sp. 2b14 genomic sequence and assembly.</title>
        <authorList>
            <person name="Du Z.-J."/>
        </authorList>
    </citation>
    <scope>NUCLEOTIDE SEQUENCE [LARGE SCALE GENOMIC DNA]</scope>
    <source>
        <strain evidence="11 12">2b14</strain>
    </source>
</reference>
<keyword evidence="2" id="KW-0378">Hydrolase</keyword>
<dbReference type="GO" id="GO:0003676">
    <property type="term" value="F:nucleic acid binding"/>
    <property type="evidence" value="ECO:0007669"/>
    <property type="project" value="InterPro"/>
</dbReference>
<keyword evidence="12" id="KW-1185">Reference proteome</keyword>
<feature type="region of interest" description="Disordered" evidence="7">
    <location>
        <begin position="398"/>
        <end position="422"/>
    </location>
</feature>
<protein>
    <submittedName>
        <fullName evidence="11">ATP-dependent helicase</fullName>
    </submittedName>
</protein>
<evidence type="ECO:0000259" key="10">
    <source>
        <dbReference type="PROSITE" id="PS51195"/>
    </source>
</evidence>
<dbReference type="GO" id="GO:0003724">
    <property type="term" value="F:RNA helicase activity"/>
    <property type="evidence" value="ECO:0007669"/>
    <property type="project" value="InterPro"/>
</dbReference>
<name>A0A364RI22_9BACT</name>
<feature type="compositionally biased region" description="Basic and acidic residues" evidence="7">
    <location>
        <begin position="398"/>
        <end position="408"/>
    </location>
</feature>
<dbReference type="InterPro" id="IPR044742">
    <property type="entry name" value="DEAD/DEAH_RhlB"/>
</dbReference>
<feature type="domain" description="DEAD-box RNA helicase Q" evidence="10">
    <location>
        <begin position="1"/>
        <end position="29"/>
    </location>
</feature>
<gene>
    <name evidence="11" type="ORF">DP923_02410</name>
</gene>
<dbReference type="Proteomes" id="UP000251692">
    <property type="component" value="Unassembled WGS sequence"/>
</dbReference>
<evidence type="ECO:0000256" key="1">
    <source>
        <dbReference type="ARBA" id="ARBA00022741"/>
    </source>
</evidence>
<evidence type="ECO:0000256" key="2">
    <source>
        <dbReference type="ARBA" id="ARBA00022801"/>
    </source>
</evidence>
<sequence length="422" mass="47940">MKFEDYRISDEIKKSLHKLDFRKPTDIQYKAIPPILKGEDVLAIAQTGTGKTAAFAIPVLDKLQYIKFKRHNAGIKCVVMVPTRELAVQITEVFKEIGRYTNVETFCVFGGVEQGPQIAKLEAGIDILVATPGRLFDLTSQGYIDLSTVEVLVLDEADHMLDLGFIHDIKQLITKLPRQRQTLFFSATINEKIKDLAYSLVNKPVRIQISPKDPVAKNVDHSVMYVSMDDKRFFLERVVKENPDKKILAFVRTKVRAERVVAAMERVEIEAVSMHGGKDQKDRNVAMDRFRRGDVKLLIATDVSARGIDISGVEYVVNYDLPEQPENYVHRVGRTGRGNEKGIAVSFCAPEEKPILQEIQTYLTKEIKVLEVDKEDYEATIDFSAAATYDWKTLMKEAEQQEEQDKAMKSKKAKQKAKKKKK</sequence>
<dbReference type="PROSITE" id="PS51194">
    <property type="entry name" value="HELICASE_CTER"/>
    <property type="match status" value="1"/>
</dbReference>
<comment type="caution">
    <text evidence="11">The sequence shown here is derived from an EMBL/GenBank/DDBJ whole genome shotgun (WGS) entry which is preliminary data.</text>
</comment>
<dbReference type="Pfam" id="PF00271">
    <property type="entry name" value="Helicase_C"/>
    <property type="match status" value="1"/>
</dbReference>
<dbReference type="SUPFAM" id="SSF52540">
    <property type="entry name" value="P-loop containing nucleoside triphosphate hydrolases"/>
    <property type="match status" value="1"/>
</dbReference>
<evidence type="ECO:0000259" key="9">
    <source>
        <dbReference type="PROSITE" id="PS51194"/>
    </source>
</evidence>
<dbReference type="PROSITE" id="PS51192">
    <property type="entry name" value="HELICASE_ATP_BIND_1"/>
    <property type="match status" value="1"/>
</dbReference>
<dbReference type="CDD" id="cd00268">
    <property type="entry name" value="DEADc"/>
    <property type="match status" value="1"/>
</dbReference>
<evidence type="ECO:0000256" key="4">
    <source>
        <dbReference type="ARBA" id="ARBA00022840"/>
    </source>
</evidence>
<dbReference type="PANTHER" id="PTHR47959">
    <property type="entry name" value="ATP-DEPENDENT RNA HELICASE RHLE-RELATED"/>
    <property type="match status" value="1"/>
</dbReference>
<dbReference type="GO" id="GO:0005524">
    <property type="term" value="F:ATP binding"/>
    <property type="evidence" value="ECO:0007669"/>
    <property type="project" value="UniProtKB-KW"/>
</dbReference>
<evidence type="ECO:0000256" key="5">
    <source>
        <dbReference type="ARBA" id="ARBA00038437"/>
    </source>
</evidence>
<dbReference type="GO" id="GO:0016787">
    <property type="term" value="F:hydrolase activity"/>
    <property type="evidence" value="ECO:0007669"/>
    <property type="project" value="UniProtKB-KW"/>
</dbReference>
<keyword evidence="1" id="KW-0547">Nucleotide-binding</keyword>
<dbReference type="InterPro" id="IPR050079">
    <property type="entry name" value="DEAD_box_RNA_helicase"/>
</dbReference>
<reference evidence="11 12" key="1">
    <citation type="submission" date="2018-06" db="EMBL/GenBank/DDBJ databases">
        <authorList>
            <person name="Liu Z.-W."/>
        </authorList>
    </citation>
    <scope>NUCLEOTIDE SEQUENCE [LARGE SCALE GENOMIC DNA]</scope>
    <source>
        <strain evidence="11 12">2b14</strain>
    </source>
</reference>
<feature type="domain" description="Helicase ATP-binding" evidence="8">
    <location>
        <begin position="32"/>
        <end position="207"/>
    </location>
</feature>
<keyword evidence="3 11" id="KW-0347">Helicase</keyword>
<evidence type="ECO:0000313" key="11">
    <source>
        <dbReference type="EMBL" id="RAU83937.1"/>
    </source>
</evidence>
<dbReference type="InterPro" id="IPR027417">
    <property type="entry name" value="P-loop_NTPase"/>
</dbReference>
<evidence type="ECO:0000256" key="7">
    <source>
        <dbReference type="SAM" id="MobiDB-lite"/>
    </source>
</evidence>
<evidence type="ECO:0000313" key="12">
    <source>
        <dbReference type="Proteomes" id="UP000251692"/>
    </source>
</evidence>
<dbReference type="PANTHER" id="PTHR47959:SF13">
    <property type="entry name" value="ATP-DEPENDENT RNA HELICASE RHLE"/>
    <property type="match status" value="1"/>
</dbReference>
<evidence type="ECO:0000259" key="8">
    <source>
        <dbReference type="PROSITE" id="PS51192"/>
    </source>
</evidence>
<feature type="short sequence motif" description="Q motif" evidence="6">
    <location>
        <begin position="1"/>
        <end position="29"/>
    </location>
</feature>
<dbReference type="EMBL" id="QMDV01000001">
    <property type="protein sequence ID" value="RAU83937.1"/>
    <property type="molecule type" value="Genomic_DNA"/>
</dbReference>
<dbReference type="Pfam" id="PF00270">
    <property type="entry name" value="DEAD"/>
    <property type="match status" value="1"/>
</dbReference>
<dbReference type="SMART" id="SM00487">
    <property type="entry name" value="DEXDc"/>
    <property type="match status" value="1"/>
</dbReference>
<feature type="domain" description="Helicase C-terminal" evidence="9">
    <location>
        <begin position="230"/>
        <end position="378"/>
    </location>
</feature>
<organism evidence="11 12">
    <name type="scientific">Pontibacter arcticus</name>
    <dbReference type="NCBI Taxonomy" id="2080288"/>
    <lineage>
        <taxon>Bacteria</taxon>
        <taxon>Pseudomonadati</taxon>
        <taxon>Bacteroidota</taxon>
        <taxon>Cytophagia</taxon>
        <taxon>Cytophagales</taxon>
        <taxon>Hymenobacteraceae</taxon>
        <taxon>Pontibacter</taxon>
    </lineage>
</organism>
<evidence type="ECO:0000256" key="6">
    <source>
        <dbReference type="PROSITE-ProRule" id="PRU00552"/>
    </source>
</evidence>
<dbReference type="PROSITE" id="PS51195">
    <property type="entry name" value="Q_MOTIF"/>
    <property type="match status" value="1"/>
</dbReference>
<dbReference type="GO" id="GO:0005829">
    <property type="term" value="C:cytosol"/>
    <property type="evidence" value="ECO:0007669"/>
    <property type="project" value="TreeGrafter"/>
</dbReference>